<evidence type="ECO:0000256" key="1">
    <source>
        <dbReference type="SAM" id="MobiDB-lite"/>
    </source>
</evidence>
<name>A0A8D8GIH6_CULPI</name>
<dbReference type="AlphaFoldDB" id="A0A8D8GIH6"/>
<dbReference type="EMBL" id="HBUE01163322">
    <property type="protein sequence ID" value="CAG6511332.1"/>
    <property type="molecule type" value="Transcribed_RNA"/>
</dbReference>
<proteinExistence type="predicted"/>
<organism evidence="2">
    <name type="scientific">Culex pipiens</name>
    <name type="common">House mosquito</name>
    <dbReference type="NCBI Taxonomy" id="7175"/>
    <lineage>
        <taxon>Eukaryota</taxon>
        <taxon>Metazoa</taxon>
        <taxon>Ecdysozoa</taxon>
        <taxon>Arthropoda</taxon>
        <taxon>Hexapoda</taxon>
        <taxon>Insecta</taxon>
        <taxon>Pterygota</taxon>
        <taxon>Neoptera</taxon>
        <taxon>Endopterygota</taxon>
        <taxon>Diptera</taxon>
        <taxon>Nematocera</taxon>
        <taxon>Culicoidea</taxon>
        <taxon>Culicidae</taxon>
        <taxon>Culicinae</taxon>
        <taxon>Culicini</taxon>
        <taxon>Culex</taxon>
        <taxon>Culex</taxon>
    </lineage>
</organism>
<feature type="region of interest" description="Disordered" evidence="1">
    <location>
        <begin position="190"/>
        <end position="214"/>
    </location>
</feature>
<accession>A0A8D8GIH6</accession>
<protein>
    <submittedName>
        <fullName evidence="2">(northern house mosquito) hypothetical protein</fullName>
    </submittedName>
</protein>
<evidence type="ECO:0000313" key="2">
    <source>
        <dbReference type="EMBL" id="CAG6511332.1"/>
    </source>
</evidence>
<dbReference type="EMBL" id="HBUE01268549">
    <property type="protein sequence ID" value="CAG6562754.1"/>
    <property type="molecule type" value="Transcribed_RNA"/>
</dbReference>
<feature type="compositionally biased region" description="Low complexity" evidence="1">
    <location>
        <begin position="190"/>
        <end position="199"/>
    </location>
</feature>
<sequence length="219" mass="24319">MLLTNAQTRLAWIVIYEGISSNLSHDPVPVPLLTLVQQRASGFLPVAMKTYERLRCCCLWQELESSSRLVSNQNKFTQSHCPQPNKQTHDNRILRDATKNSLLLLQATAAAAVCVSDSPGSSLASFSTSAAVCLRNDEKINFHFCCCEKQHHLRSRIVSGICVRHAIFGDSNHRNCLIFLPVAVPPGGAGAPPAEWPAGRNWQRRRPARVTESDTWRSC</sequence>
<reference evidence="2" key="1">
    <citation type="submission" date="2021-05" db="EMBL/GenBank/DDBJ databases">
        <authorList>
            <person name="Alioto T."/>
            <person name="Alioto T."/>
            <person name="Gomez Garrido J."/>
        </authorList>
    </citation>
    <scope>NUCLEOTIDE SEQUENCE</scope>
</reference>